<dbReference type="EMBL" id="CP066167">
    <property type="protein sequence ID" value="QQD19910.1"/>
    <property type="molecule type" value="Genomic_DNA"/>
</dbReference>
<feature type="binding site" evidence="6">
    <location>
        <position position="307"/>
    </location>
    <ligand>
        <name>S-adenosyl-L-methionine</name>
        <dbReference type="ChEBI" id="CHEBI:59789"/>
    </ligand>
</feature>
<evidence type="ECO:0000256" key="8">
    <source>
        <dbReference type="SAM" id="MobiDB-lite"/>
    </source>
</evidence>
<dbReference type="PROSITE" id="PS51687">
    <property type="entry name" value="SAM_MT_RNA_M5U"/>
    <property type="match status" value="1"/>
</dbReference>
<feature type="active site" description="Nucleophile" evidence="6">
    <location>
        <position position="400"/>
    </location>
</feature>
<sequence length="442" mass="48255">MAKLFKPAGSKSRGKVKVSRHKPKRVELDIQRLADDGRGIAHHNGKVVFVAGALPGETVQATVKEQSRRFDQAICDTRLNDAPERVEPFCQHYGACGGCQLQHLDIAAQRQHKVQRLAQALPPAASIPEIAVLSGKPLAYRHRVRLHYRQGRLGFLARQSNSLVEVAECPLLQDALSASLKAIRQPLLEALGQHDSGELRLAVGDDGRVGLSLSSHQARSESWCEQLAQHLTPDATLYQVASQCGEWHSDASPLTLNVYDDSAGSQLALLFRPNHFSQASPELNRGMVDWCMAGLQAQSGEPVADYFCGLGNFSRPLAQRGAKVLAVDLDRAMLAEADAQRDRAREAIDYRCADLFDGEQIPLPKALTKVLLDPPRAGAKSLCERLAVARHVRTVAYVSCDPATLKRDLAILAGAGFSVKAAAMVDMFPHTQHQESMVLLTR</sequence>
<dbReference type="PROSITE" id="PS50926">
    <property type="entry name" value="TRAM"/>
    <property type="match status" value="1"/>
</dbReference>
<dbReference type="RefSeq" id="WP_198571394.1">
    <property type="nucleotide sequence ID" value="NZ_CP066167.1"/>
</dbReference>
<dbReference type="InterPro" id="IPR010280">
    <property type="entry name" value="U5_MeTrfase_fam"/>
</dbReference>
<evidence type="ECO:0000256" key="3">
    <source>
        <dbReference type="ARBA" id="ARBA00022679"/>
    </source>
</evidence>
<evidence type="ECO:0000313" key="11">
    <source>
        <dbReference type="Proteomes" id="UP000596063"/>
    </source>
</evidence>
<reference evidence="10 11" key="1">
    <citation type="submission" date="2020-12" db="EMBL/GenBank/DDBJ databases">
        <authorList>
            <person name="Shan Y."/>
        </authorList>
    </citation>
    <scope>NUCLEOTIDE SEQUENCE [LARGE SCALE GENOMIC DNA]</scope>
    <source>
        <strain evidence="11">csc3.9</strain>
    </source>
</reference>
<keyword evidence="11" id="KW-1185">Reference proteome</keyword>
<dbReference type="AlphaFoldDB" id="A0A7T4USY4"/>
<accession>A0A7T4USY4</accession>
<dbReference type="GO" id="GO:0070041">
    <property type="term" value="F:rRNA (uridine-C5-)-methyltransferase activity"/>
    <property type="evidence" value="ECO:0007669"/>
    <property type="project" value="TreeGrafter"/>
</dbReference>
<evidence type="ECO:0000256" key="6">
    <source>
        <dbReference type="PROSITE-ProRule" id="PRU01024"/>
    </source>
</evidence>
<evidence type="ECO:0000256" key="5">
    <source>
        <dbReference type="ARBA" id="ARBA00023014"/>
    </source>
</evidence>
<organism evidence="10 11">
    <name type="scientific">Spongiibacter nanhainus</name>
    <dbReference type="NCBI Taxonomy" id="2794344"/>
    <lineage>
        <taxon>Bacteria</taxon>
        <taxon>Pseudomonadati</taxon>
        <taxon>Pseudomonadota</taxon>
        <taxon>Gammaproteobacteria</taxon>
        <taxon>Cellvibrionales</taxon>
        <taxon>Spongiibacteraceae</taxon>
        <taxon>Spongiibacter</taxon>
    </lineage>
</organism>
<comment type="similarity">
    <text evidence="6">Belongs to the class I-like SAM-binding methyltransferase superfamily. RNA M5U methyltransferase family.</text>
</comment>
<evidence type="ECO:0000313" key="10">
    <source>
        <dbReference type="EMBL" id="QQD19910.1"/>
    </source>
</evidence>
<dbReference type="InterPro" id="IPR030390">
    <property type="entry name" value="MeTrfase_TrmA_AS"/>
</dbReference>
<dbReference type="InterPro" id="IPR002792">
    <property type="entry name" value="TRAM_dom"/>
</dbReference>
<keyword evidence="2 6" id="KW-0489">Methyltransferase</keyword>
<dbReference type="FunFam" id="2.40.50.140:FF:000097">
    <property type="entry name" value="23S rRNA (uracil(1939)-C(5))-methyltransferase RlmD"/>
    <property type="match status" value="1"/>
</dbReference>
<feature type="compositionally biased region" description="Basic residues" evidence="8">
    <location>
        <begin position="12"/>
        <end position="22"/>
    </location>
</feature>
<dbReference type="PANTHER" id="PTHR11061:SF49">
    <property type="entry name" value="23S RRNA (URACIL(1939)-C(5))-METHYLTRANSFERASE RLMD"/>
    <property type="match status" value="1"/>
</dbReference>
<dbReference type="CDD" id="cd02440">
    <property type="entry name" value="AdoMet_MTases"/>
    <property type="match status" value="1"/>
</dbReference>
<keyword evidence="5" id="KW-0411">Iron-sulfur</keyword>
<feature type="binding site" evidence="6">
    <location>
        <position position="278"/>
    </location>
    <ligand>
        <name>S-adenosyl-L-methionine</name>
        <dbReference type="ChEBI" id="CHEBI:59789"/>
    </ligand>
</feature>
<evidence type="ECO:0000256" key="4">
    <source>
        <dbReference type="ARBA" id="ARBA00022691"/>
    </source>
</evidence>
<keyword evidence="1" id="KW-0004">4Fe-4S</keyword>
<dbReference type="KEGG" id="snan:I6N98_08785"/>
<keyword evidence="1" id="KW-0408">Iron</keyword>
<dbReference type="PROSITE" id="PS01230">
    <property type="entry name" value="TRMA_1"/>
    <property type="match status" value="1"/>
</dbReference>
<name>A0A7T4USY4_9GAMM</name>
<dbReference type="Proteomes" id="UP000596063">
    <property type="component" value="Chromosome"/>
</dbReference>
<dbReference type="InterPro" id="IPR029063">
    <property type="entry name" value="SAM-dependent_MTases_sf"/>
</dbReference>
<keyword evidence="3 6" id="KW-0808">Transferase</keyword>
<keyword evidence="1" id="KW-0479">Metal-binding</keyword>
<dbReference type="SUPFAM" id="SSF53335">
    <property type="entry name" value="S-adenosyl-L-methionine-dependent methyltransferases"/>
    <property type="match status" value="1"/>
</dbReference>
<dbReference type="SUPFAM" id="SSF50249">
    <property type="entry name" value="Nucleic acid-binding proteins"/>
    <property type="match status" value="1"/>
</dbReference>
<dbReference type="PANTHER" id="PTHR11061">
    <property type="entry name" value="RNA M5U METHYLTRANSFERASE"/>
    <property type="match status" value="1"/>
</dbReference>
<dbReference type="Pfam" id="PF01938">
    <property type="entry name" value="TRAM"/>
    <property type="match status" value="1"/>
</dbReference>
<dbReference type="Gene3D" id="2.40.50.1070">
    <property type="match status" value="1"/>
</dbReference>
<dbReference type="GO" id="GO:0051539">
    <property type="term" value="F:4 iron, 4 sulfur cluster binding"/>
    <property type="evidence" value="ECO:0007669"/>
    <property type="project" value="UniProtKB-KW"/>
</dbReference>
<feature type="region of interest" description="Disordered" evidence="8">
    <location>
        <begin position="1"/>
        <end position="22"/>
    </location>
</feature>
<keyword evidence="4 6" id="KW-0949">S-adenosyl-L-methionine</keyword>
<evidence type="ECO:0000256" key="1">
    <source>
        <dbReference type="ARBA" id="ARBA00022485"/>
    </source>
</evidence>
<evidence type="ECO:0000256" key="2">
    <source>
        <dbReference type="ARBA" id="ARBA00022603"/>
    </source>
</evidence>
<feature type="active site" evidence="7">
    <location>
        <position position="400"/>
    </location>
</feature>
<dbReference type="Pfam" id="PF05958">
    <property type="entry name" value="tRNA_U5-meth_tr"/>
    <property type="match status" value="2"/>
</dbReference>
<gene>
    <name evidence="10" type="ORF">I6N98_08785</name>
</gene>
<dbReference type="Gene3D" id="3.40.50.150">
    <property type="entry name" value="Vaccinia Virus protein VP39"/>
    <property type="match status" value="1"/>
</dbReference>
<protein>
    <submittedName>
        <fullName evidence="10">TRAM domain-containing protein</fullName>
    </submittedName>
</protein>
<feature type="binding site" evidence="6">
    <location>
        <position position="373"/>
    </location>
    <ligand>
        <name>S-adenosyl-L-methionine</name>
        <dbReference type="ChEBI" id="CHEBI:59789"/>
    </ligand>
</feature>
<evidence type="ECO:0000256" key="7">
    <source>
        <dbReference type="PROSITE-ProRule" id="PRU10015"/>
    </source>
</evidence>
<proteinExistence type="inferred from homology"/>
<dbReference type="InterPro" id="IPR012340">
    <property type="entry name" value="NA-bd_OB-fold"/>
</dbReference>
<feature type="domain" description="TRAM" evidence="9">
    <location>
        <begin position="15"/>
        <end position="77"/>
    </location>
</feature>
<evidence type="ECO:0000259" key="9">
    <source>
        <dbReference type="PROSITE" id="PS50926"/>
    </source>
</evidence>
<dbReference type="Gene3D" id="2.40.50.140">
    <property type="entry name" value="Nucleic acid-binding proteins"/>
    <property type="match status" value="1"/>
</dbReference>
<dbReference type="GO" id="GO:0070475">
    <property type="term" value="P:rRNA base methylation"/>
    <property type="evidence" value="ECO:0007669"/>
    <property type="project" value="TreeGrafter"/>
</dbReference>
<feature type="binding site" evidence="6">
    <location>
        <position position="328"/>
    </location>
    <ligand>
        <name>S-adenosyl-L-methionine</name>
        <dbReference type="ChEBI" id="CHEBI:59789"/>
    </ligand>
</feature>